<keyword evidence="2" id="KW-1185">Reference proteome</keyword>
<comment type="caution">
    <text evidence="1">The sequence shown here is derived from an EMBL/GenBank/DDBJ whole genome shotgun (WGS) entry which is preliminary data.</text>
</comment>
<sequence length="78" mass="8592">MLLKHNASLCQNDASGSYLGFLPDEVFSTGDLMTVESARRTFCANLCTLVGIRTEKKAFLRCNNIYLSLVISDNPCSI</sequence>
<gene>
    <name evidence="1" type="ORF">PDIGIT_LOCUS8652</name>
</gene>
<evidence type="ECO:0000313" key="2">
    <source>
        <dbReference type="Proteomes" id="UP001152607"/>
    </source>
</evidence>
<organism evidence="1 2">
    <name type="scientific">Periconia digitata</name>
    <dbReference type="NCBI Taxonomy" id="1303443"/>
    <lineage>
        <taxon>Eukaryota</taxon>
        <taxon>Fungi</taxon>
        <taxon>Dikarya</taxon>
        <taxon>Ascomycota</taxon>
        <taxon>Pezizomycotina</taxon>
        <taxon>Dothideomycetes</taxon>
        <taxon>Pleosporomycetidae</taxon>
        <taxon>Pleosporales</taxon>
        <taxon>Massarineae</taxon>
        <taxon>Periconiaceae</taxon>
        <taxon>Periconia</taxon>
    </lineage>
</organism>
<evidence type="ECO:0000313" key="1">
    <source>
        <dbReference type="EMBL" id="CAI6335568.1"/>
    </source>
</evidence>
<protein>
    <submittedName>
        <fullName evidence="1">Uncharacterized protein</fullName>
    </submittedName>
</protein>
<dbReference type="AlphaFoldDB" id="A0A9W4XL36"/>
<dbReference type="Proteomes" id="UP001152607">
    <property type="component" value="Unassembled WGS sequence"/>
</dbReference>
<name>A0A9W4XL36_9PLEO</name>
<accession>A0A9W4XL36</accession>
<dbReference type="EMBL" id="CAOQHR010000006">
    <property type="protein sequence ID" value="CAI6335568.1"/>
    <property type="molecule type" value="Genomic_DNA"/>
</dbReference>
<reference evidence="1" key="1">
    <citation type="submission" date="2023-01" db="EMBL/GenBank/DDBJ databases">
        <authorList>
            <person name="Van Ghelder C."/>
            <person name="Rancurel C."/>
        </authorList>
    </citation>
    <scope>NUCLEOTIDE SEQUENCE</scope>
    <source>
        <strain evidence="1">CNCM I-4278</strain>
    </source>
</reference>
<proteinExistence type="predicted"/>